<comment type="subunit">
    <text evidence="2">The complex is composed of two ATP-binding proteins (CysA), two transmembrane proteins (CysT and CysW) and a solute-binding protein (CysP).</text>
</comment>
<dbReference type="EMBL" id="SOAW01000004">
    <property type="protein sequence ID" value="TDT29121.1"/>
    <property type="molecule type" value="Genomic_DNA"/>
</dbReference>
<name>A0A4R7IWS5_9ACTN</name>
<evidence type="ECO:0000256" key="7">
    <source>
        <dbReference type="ARBA" id="ARBA00023136"/>
    </source>
</evidence>
<keyword evidence="3" id="KW-0813">Transport</keyword>
<dbReference type="GO" id="GO:0005886">
    <property type="term" value="C:plasma membrane"/>
    <property type="evidence" value="ECO:0007669"/>
    <property type="project" value="TreeGrafter"/>
</dbReference>
<feature type="transmembrane region" description="Helical" evidence="9">
    <location>
        <begin position="206"/>
        <end position="224"/>
    </location>
</feature>
<dbReference type="Gene3D" id="1.10.3720.10">
    <property type="entry name" value="MetI-like"/>
    <property type="match status" value="1"/>
</dbReference>
<evidence type="ECO:0000313" key="12">
    <source>
        <dbReference type="Proteomes" id="UP000295371"/>
    </source>
</evidence>
<dbReference type="GO" id="GO:0015419">
    <property type="term" value="F:ABC-type sulfate transporter activity"/>
    <property type="evidence" value="ECO:0007669"/>
    <property type="project" value="InterPro"/>
</dbReference>
<feature type="transmembrane region" description="Helical" evidence="9">
    <location>
        <begin position="27"/>
        <end position="53"/>
    </location>
</feature>
<dbReference type="PANTHER" id="PTHR30406:SF1">
    <property type="entry name" value="SULFATE TRANSPORT SYSTEM PERMEASE PROTEIN CYSW"/>
    <property type="match status" value="1"/>
</dbReference>
<dbReference type="NCBIfam" id="TIGR00969">
    <property type="entry name" value="3a0106s02"/>
    <property type="match status" value="1"/>
</dbReference>
<dbReference type="InterPro" id="IPR035906">
    <property type="entry name" value="MetI-like_sf"/>
</dbReference>
<feature type="transmembrane region" description="Helical" evidence="9">
    <location>
        <begin position="146"/>
        <end position="170"/>
    </location>
</feature>
<reference evidence="11 12" key="1">
    <citation type="submission" date="2019-03" db="EMBL/GenBank/DDBJ databases">
        <title>Genomic Encyclopedia of Archaeal and Bacterial Type Strains, Phase II (KMG-II): from individual species to whole genera.</title>
        <authorList>
            <person name="Goeker M."/>
        </authorList>
    </citation>
    <scope>NUCLEOTIDE SEQUENCE [LARGE SCALE GENOMIC DNA]</scope>
    <source>
        <strain evidence="11 12">DSM 24323</strain>
    </source>
</reference>
<feature type="transmembrane region" description="Helical" evidence="9">
    <location>
        <begin position="73"/>
        <end position="99"/>
    </location>
</feature>
<keyword evidence="6" id="KW-0764">Sulfate transport</keyword>
<evidence type="ECO:0000313" key="11">
    <source>
        <dbReference type="EMBL" id="TDT29121.1"/>
    </source>
</evidence>
<dbReference type="PROSITE" id="PS50928">
    <property type="entry name" value="ABC_TM1"/>
    <property type="match status" value="1"/>
</dbReference>
<dbReference type="PANTHER" id="PTHR30406">
    <property type="entry name" value="SULFATE TRANSPORT SYSTEM PERMEASE PROTEIN"/>
    <property type="match status" value="1"/>
</dbReference>
<evidence type="ECO:0000256" key="4">
    <source>
        <dbReference type="ARBA" id="ARBA00022692"/>
    </source>
</evidence>
<keyword evidence="4 9" id="KW-0812">Transmembrane</keyword>
<dbReference type="Proteomes" id="UP000295371">
    <property type="component" value="Unassembled WGS sequence"/>
</dbReference>
<evidence type="ECO:0000256" key="2">
    <source>
        <dbReference type="ARBA" id="ARBA00011779"/>
    </source>
</evidence>
<accession>A0A4R7IWS5</accession>
<evidence type="ECO:0000256" key="5">
    <source>
        <dbReference type="ARBA" id="ARBA00022989"/>
    </source>
</evidence>
<comment type="function">
    <text evidence="8">Part of the ABC transporter complex CysAWTP (TC 3.A.1.6.1) involved in sulfate/thiosulfate import. Probably responsible for the translocation of the substrate across the membrane.</text>
</comment>
<dbReference type="CDD" id="cd06261">
    <property type="entry name" value="TM_PBP2"/>
    <property type="match status" value="1"/>
</dbReference>
<evidence type="ECO:0000256" key="9">
    <source>
        <dbReference type="SAM" id="Phobius"/>
    </source>
</evidence>
<sequence>MTELQTPEPVTIAPRRRRARRRGPVTYLLRLGVIAYLVLLVGWPMVLIVTTTFADGFSVLESVFSDADLVHAIRLSIVAAVVATVINTVFGVSISLLLVRREFPGKRLLSALLDLPLSVSPIVIGLALVLVYGGRNGWFGPTLESWGLQIIFATPGIILATAFVSLPLVIREVVPVLHEIGTESEQAAHSLGASAWQTFWRVTLPAIKWAVVYGVVLTAARSLGEFGAVKVVSGNVLGQTRTATLAVEELYLNFDQEAAYGIAFLLASVSVIAIVIVSLLRTRSDRV</sequence>
<protein>
    <submittedName>
        <fullName evidence="11">Sulfate transport system permease protein</fullName>
    </submittedName>
</protein>
<feature type="transmembrane region" description="Helical" evidence="9">
    <location>
        <begin position="258"/>
        <end position="280"/>
    </location>
</feature>
<evidence type="ECO:0000256" key="8">
    <source>
        <dbReference type="ARBA" id="ARBA00025323"/>
    </source>
</evidence>
<keyword evidence="12" id="KW-1185">Reference proteome</keyword>
<dbReference type="Pfam" id="PF00528">
    <property type="entry name" value="BPD_transp_1"/>
    <property type="match status" value="1"/>
</dbReference>
<evidence type="ECO:0000256" key="6">
    <source>
        <dbReference type="ARBA" id="ARBA00023032"/>
    </source>
</evidence>
<proteinExistence type="predicted"/>
<keyword evidence="7 9" id="KW-0472">Membrane</keyword>
<dbReference type="InterPro" id="IPR005667">
    <property type="entry name" value="Sulph_transpt2"/>
</dbReference>
<feature type="domain" description="ABC transmembrane type-1" evidence="10">
    <location>
        <begin position="73"/>
        <end position="281"/>
    </location>
</feature>
<keyword evidence="5 9" id="KW-1133">Transmembrane helix</keyword>
<feature type="transmembrane region" description="Helical" evidence="9">
    <location>
        <begin position="111"/>
        <end position="134"/>
    </location>
</feature>
<dbReference type="SUPFAM" id="SSF161098">
    <property type="entry name" value="MetI-like"/>
    <property type="match status" value="1"/>
</dbReference>
<gene>
    <name evidence="11" type="ORF">CLV29_3220</name>
</gene>
<dbReference type="AlphaFoldDB" id="A0A4R7IWS5"/>
<organism evidence="11 12">
    <name type="scientific">Naumannella halotolerans</name>
    <dbReference type="NCBI Taxonomy" id="993414"/>
    <lineage>
        <taxon>Bacteria</taxon>
        <taxon>Bacillati</taxon>
        <taxon>Actinomycetota</taxon>
        <taxon>Actinomycetes</taxon>
        <taxon>Propionibacteriales</taxon>
        <taxon>Propionibacteriaceae</taxon>
        <taxon>Naumannella</taxon>
    </lineage>
</organism>
<dbReference type="RefSeq" id="WP_243831994.1">
    <property type="nucleotide sequence ID" value="NZ_SOAW01000004.1"/>
</dbReference>
<comment type="subcellular location">
    <subcellularLocation>
        <location evidence="1">Membrane</location>
        <topology evidence="1">Multi-pass membrane protein</topology>
    </subcellularLocation>
</comment>
<dbReference type="InterPro" id="IPR000515">
    <property type="entry name" value="MetI-like"/>
</dbReference>
<evidence type="ECO:0000256" key="3">
    <source>
        <dbReference type="ARBA" id="ARBA00022448"/>
    </source>
</evidence>
<evidence type="ECO:0000259" key="10">
    <source>
        <dbReference type="PROSITE" id="PS50928"/>
    </source>
</evidence>
<evidence type="ECO:0000256" key="1">
    <source>
        <dbReference type="ARBA" id="ARBA00004141"/>
    </source>
</evidence>
<comment type="caution">
    <text evidence="11">The sequence shown here is derived from an EMBL/GenBank/DDBJ whole genome shotgun (WGS) entry which is preliminary data.</text>
</comment>